<organism evidence="3 4">
    <name type="scientific">Sphingomonas parva</name>
    <dbReference type="NCBI Taxonomy" id="2555898"/>
    <lineage>
        <taxon>Bacteria</taxon>
        <taxon>Pseudomonadati</taxon>
        <taxon>Pseudomonadota</taxon>
        <taxon>Alphaproteobacteria</taxon>
        <taxon>Sphingomonadales</taxon>
        <taxon>Sphingomonadaceae</taxon>
        <taxon>Sphingomonas</taxon>
    </lineage>
</organism>
<dbReference type="RefSeq" id="WP_135088495.1">
    <property type="nucleotide sequence ID" value="NZ_SPDV01000033.1"/>
</dbReference>
<feature type="signal peptide" evidence="1">
    <location>
        <begin position="1"/>
        <end position="21"/>
    </location>
</feature>
<accession>A0A4Y8ZQ95</accession>
<dbReference type="Gene3D" id="2.60.120.560">
    <property type="entry name" value="Exo-inulinase, domain 1"/>
    <property type="match status" value="1"/>
</dbReference>
<dbReference type="GO" id="GO:0016787">
    <property type="term" value="F:hydrolase activity"/>
    <property type="evidence" value="ECO:0007669"/>
    <property type="project" value="InterPro"/>
</dbReference>
<protein>
    <submittedName>
        <fullName evidence="3">DUF1080 domain-containing protein</fullName>
    </submittedName>
</protein>
<dbReference type="EMBL" id="SPDV01000033">
    <property type="protein sequence ID" value="TFI57315.1"/>
    <property type="molecule type" value="Genomic_DNA"/>
</dbReference>
<dbReference type="OrthoDB" id="9787527at2"/>
<keyword evidence="4" id="KW-1185">Reference proteome</keyword>
<name>A0A4Y8ZQ95_9SPHN</name>
<proteinExistence type="predicted"/>
<dbReference type="Pfam" id="PF06439">
    <property type="entry name" value="3keto-disac_hyd"/>
    <property type="match status" value="1"/>
</dbReference>
<evidence type="ECO:0000259" key="2">
    <source>
        <dbReference type="Pfam" id="PF06439"/>
    </source>
</evidence>
<dbReference type="Proteomes" id="UP000298213">
    <property type="component" value="Unassembled WGS sequence"/>
</dbReference>
<comment type="caution">
    <text evidence="3">The sequence shown here is derived from an EMBL/GenBank/DDBJ whole genome shotgun (WGS) entry which is preliminary data.</text>
</comment>
<evidence type="ECO:0000313" key="3">
    <source>
        <dbReference type="EMBL" id="TFI57315.1"/>
    </source>
</evidence>
<feature type="domain" description="3-keto-alpha-glucoside-1,2-lyase/3-keto-2-hydroxy-glucal hydratase" evidence="2">
    <location>
        <begin position="24"/>
        <end position="253"/>
    </location>
</feature>
<evidence type="ECO:0000313" key="4">
    <source>
        <dbReference type="Proteomes" id="UP000298213"/>
    </source>
</evidence>
<reference evidence="3 4" key="1">
    <citation type="submission" date="2019-03" db="EMBL/GenBank/DDBJ databases">
        <title>Genome sequence of Sphingomonas sp. 17J27-24.</title>
        <authorList>
            <person name="Kim M."/>
            <person name="Maeng S."/>
            <person name="Sathiyaraj S."/>
        </authorList>
    </citation>
    <scope>NUCLEOTIDE SEQUENCE [LARGE SCALE GENOMIC DNA]</scope>
    <source>
        <strain evidence="3 4">17J27-24</strain>
    </source>
</reference>
<feature type="chain" id="PRO_5021199704" evidence="1">
    <location>
        <begin position="22"/>
        <end position="257"/>
    </location>
</feature>
<dbReference type="InterPro" id="IPR010496">
    <property type="entry name" value="AL/BT2_dom"/>
</dbReference>
<evidence type="ECO:0000256" key="1">
    <source>
        <dbReference type="SAM" id="SignalP"/>
    </source>
</evidence>
<sequence length="257" mass="27917">MRHLTTAALLLLVAAATPAAAKPGWQRIFDGRSLAGWTPKITGQAVGVDPARTFRVKDGAIAVSYEDYGGRFAGRFGHLAFKRPVGAFRLRLDYRFTGTWLPDVEGWQHSNSGIMVLGQDPATMARDQKFPVSIEVQLLGPDGPLPASGNLCTPGTNVVMAGRLETEHCIRAAGSATPYGRWMRAEIEVTRDGRITHWIGGKKVLSYSEAQLDPADPDARPLIAAAGGTLRIARGWLYLQSEGHPVEFRNIALMELD</sequence>
<dbReference type="AlphaFoldDB" id="A0A4Y8ZQ95"/>
<keyword evidence="1" id="KW-0732">Signal</keyword>
<gene>
    <name evidence="3" type="ORF">E2493_15735</name>
</gene>